<dbReference type="PANTHER" id="PTHR10622:SF10">
    <property type="entry name" value="HET DOMAIN-CONTAINING PROTEIN"/>
    <property type="match status" value="1"/>
</dbReference>
<reference evidence="3" key="1">
    <citation type="journal article" date="2020" name="Stud. Mycol.">
        <title>101 Dothideomycetes genomes: a test case for predicting lifestyles and emergence of pathogens.</title>
        <authorList>
            <person name="Haridas S."/>
            <person name="Albert R."/>
            <person name="Binder M."/>
            <person name="Bloem J."/>
            <person name="Labutti K."/>
            <person name="Salamov A."/>
            <person name="Andreopoulos B."/>
            <person name="Baker S."/>
            <person name="Barry K."/>
            <person name="Bills G."/>
            <person name="Bluhm B."/>
            <person name="Cannon C."/>
            <person name="Castanera R."/>
            <person name="Culley D."/>
            <person name="Daum C."/>
            <person name="Ezra D."/>
            <person name="Gonzalez J."/>
            <person name="Henrissat B."/>
            <person name="Kuo A."/>
            <person name="Liang C."/>
            <person name="Lipzen A."/>
            <person name="Lutzoni F."/>
            <person name="Magnuson J."/>
            <person name="Mondo S."/>
            <person name="Nolan M."/>
            <person name="Ohm R."/>
            <person name="Pangilinan J."/>
            <person name="Park H.-J."/>
            <person name="Ramirez L."/>
            <person name="Alfaro M."/>
            <person name="Sun H."/>
            <person name="Tritt A."/>
            <person name="Yoshinaga Y."/>
            <person name="Zwiers L.-H."/>
            <person name="Turgeon B."/>
            <person name="Goodwin S."/>
            <person name="Spatafora J."/>
            <person name="Crous P."/>
            <person name="Grigoriev I."/>
        </authorList>
    </citation>
    <scope>NUCLEOTIDE SEQUENCE</scope>
    <source>
        <strain evidence="3">CBS 113818</strain>
    </source>
</reference>
<feature type="domain" description="DUF8212" evidence="2">
    <location>
        <begin position="221"/>
        <end position="297"/>
    </location>
</feature>
<dbReference type="InterPro" id="IPR010730">
    <property type="entry name" value="HET"/>
</dbReference>
<accession>A0A6A7A680</accession>
<dbReference type="OrthoDB" id="20872at2759"/>
<evidence type="ECO:0000259" key="2">
    <source>
        <dbReference type="Pfam" id="PF26640"/>
    </source>
</evidence>
<dbReference type="InterPro" id="IPR058525">
    <property type="entry name" value="DUF8212"/>
</dbReference>
<feature type="domain" description="Heterokaryon incompatibility" evidence="1">
    <location>
        <begin position="22"/>
        <end position="113"/>
    </location>
</feature>
<proteinExistence type="predicted"/>
<dbReference type="AlphaFoldDB" id="A0A6A7A680"/>
<dbReference type="Pfam" id="PF06985">
    <property type="entry name" value="HET"/>
    <property type="match status" value="1"/>
</dbReference>
<gene>
    <name evidence="3" type="ORF">CC86DRAFT_454843</name>
</gene>
<dbReference type="PANTHER" id="PTHR10622">
    <property type="entry name" value="HET DOMAIN-CONTAINING PROTEIN"/>
    <property type="match status" value="1"/>
</dbReference>
<dbReference type="Proteomes" id="UP000799424">
    <property type="component" value="Unassembled WGS sequence"/>
</dbReference>
<name>A0A6A7A680_9PLEO</name>
<evidence type="ECO:0000313" key="4">
    <source>
        <dbReference type="Proteomes" id="UP000799424"/>
    </source>
</evidence>
<protein>
    <submittedName>
        <fullName evidence="3">Uncharacterized protein</fullName>
    </submittedName>
</protein>
<evidence type="ECO:0000259" key="1">
    <source>
        <dbReference type="Pfam" id="PF06985"/>
    </source>
</evidence>
<evidence type="ECO:0000313" key="3">
    <source>
        <dbReference type="EMBL" id="KAF2828187.1"/>
    </source>
</evidence>
<keyword evidence="4" id="KW-1185">Reference proteome</keyword>
<sequence>MRLLDVNTLELHTFYGDAIPRYAILSHNWLQDHEEVTFQQIQDSDECRNKLGFRKIELLCKQARLDDYQYAWIDTCCIDKANYSELSEAINSMFAWYRQAGVCYAYLTDIDEDVRNDYLASRWWTRAWTLQELLAPDEVVFFDRDWRRIGEKCDLASEIANKTGISVEVLTYPLVMFDISVAQRMSWAANRESTRAEDLGYSLLGIFRINMPMQYGEGEGAFIRLQKEILKNSNDQTLFAWCPTTDFIEDMAEERDVDNTLNPMLIARSYGCTYGMFAPHPTSFKDCGSIWFLHHHAPNCQIADVNGALHMEMPLFRLTTTYPSKFWIGLLPCATTHNLDCMIGILLESWGKGNRFKRIQVNRTYSTFLVRCSAVRSARIEDLWIDDAWRAGQRFDKRLTSLQRSIVIHSDTQTEALHLVSYPEGAGWHMHDSTLHLQEVSSDGTSMALIGLKIVPTHSAPVLHVDVTIKTSTSHDKSQAQVVLSWAGNNADGLEQRVRFADWTSFRASVINPLAKVEAEVKTFRIFNHLITHLTITARRFLQ</sequence>
<dbReference type="Pfam" id="PF26640">
    <property type="entry name" value="DUF8212"/>
    <property type="match status" value="1"/>
</dbReference>
<dbReference type="EMBL" id="MU006223">
    <property type="protein sequence ID" value="KAF2828187.1"/>
    <property type="molecule type" value="Genomic_DNA"/>
</dbReference>
<organism evidence="3 4">
    <name type="scientific">Ophiobolus disseminans</name>
    <dbReference type="NCBI Taxonomy" id="1469910"/>
    <lineage>
        <taxon>Eukaryota</taxon>
        <taxon>Fungi</taxon>
        <taxon>Dikarya</taxon>
        <taxon>Ascomycota</taxon>
        <taxon>Pezizomycotina</taxon>
        <taxon>Dothideomycetes</taxon>
        <taxon>Pleosporomycetidae</taxon>
        <taxon>Pleosporales</taxon>
        <taxon>Pleosporineae</taxon>
        <taxon>Phaeosphaeriaceae</taxon>
        <taxon>Ophiobolus</taxon>
    </lineage>
</organism>